<comment type="caution">
    <text evidence="1">The sequence shown here is derived from an EMBL/GenBank/DDBJ whole genome shotgun (WGS) entry which is preliminary data.</text>
</comment>
<gene>
    <name evidence="1" type="ORF">MOZ64_06025</name>
</gene>
<accession>A0ABU4WME5</accession>
<dbReference type="EMBL" id="JALBUS010000007">
    <property type="protein sequence ID" value="MDX8417398.1"/>
    <property type="molecule type" value="Genomic_DNA"/>
</dbReference>
<dbReference type="RefSeq" id="WP_320325694.1">
    <property type="nucleotide sequence ID" value="NZ_JALBUS010000007.1"/>
</dbReference>
<organism evidence="1 2">
    <name type="scientific">Absicoccus intestinalis</name>
    <dbReference type="NCBI Taxonomy" id="2926319"/>
    <lineage>
        <taxon>Bacteria</taxon>
        <taxon>Bacillati</taxon>
        <taxon>Bacillota</taxon>
        <taxon>Erysipelotrichia</taxon>
        <taxon>Erysipelotrichales</taxon>
        <taxon>Erysipelotrichaceae</taxon>
        <taxon>Absicoccus</taxon>
    </lineage>
</organism>
<keyword evidence="2" id="KW-1185">Reference proteome</keyword>
<protein>
    <submittedName>
        <fullName evidence="1">DUF669 domain-containing protein</fullName>
    </submittedName>
</protein>
<reference evidence="1 2" key="1">
    <citation type="submission" date="2022-03" db="EMBL/GenBank/DDBJ databases">
        <title>Novel taxa within the pig intestine.</title>
        <authorList>
            <person name="Wylensek D."/>
            <person name="Bishof K."/>
            <person name="Afrizal A."/>
            <person name="Clavel T."/>
        </authorList>
    </citation>
    <scope>NUCLEOTIDE SEQUENCE [LARGE SCALE GENOMIC DNA]</scope>
    <source>
        <strain evidence="1 2">Cla-KB-P134</strain>
    </source>
</reference>
<sequence length="145" mass="16382">MADLGTPMGWDDEISAEPTQFITLKPGEYEFTIESVDKKHFDGSEKMAPCNMAQINMVIDTSEGQAHVSTNLFLNSKAEWRLSQFFECIGMKKPGQKGFHPQWNLSGWTGRCKISNREYNGNVYNDVKQFILPKKTSGYSGFGNK</sequence>
<name>A0ABU4WME5_9FIRM</name>
<evidence type="ECO:0000313" key="2">
    <source>
        <dbReference type="Proteomes" id="UP001285244"/>
    </source>
</evidence>
<dbReference type="Proteomes" id="UP001285244">
    <property type="component" value="Unassembled WGS sequence"/>
</dbReference>
<evidence type="ECO:0000313" key="1">
    <source>
        <dbReference type="EMBL" id="MDX8417398.1"/>
    </source>
</evidence>
<proteinExistence type="predicted"/>